<feature type="transmembrane region" description="Helical" evidence="14">
    <location>
        <begin position="23"/>
        <end position="44"/>
    </location>
</feature>
<dbReference type="GO" id="GO:0006782">
    <property type="term" value="P:protoporphyrinogen IX biosynthetic process"/>
    <property type="evidence" value="ECO:0007669"/>
    <property type="project" value="UniProtKB-UniRule"/>
</dbReference>
<comment type="catalytic activity">
    <reaction evidence="13 14 15">
        <text>protoporphyrinogen IX + 3 A = protoporphyrin IX + 3 AH2</text>
        <dbReference type="Rhea" id="RHEA:62000"/>
        <dbReference type="ChEBI" id="CHEBI:13193"/>
        <dbReference type="ChEBI" id="CHEBI:17499"/>
        <dbReference type="ChEBI" id="CHEBI:57306"/>
        <dbReference type="ChEBI" id="CHEBI:57307"/>
    </reaction>
</comment>
<keyword evidence="9 14" id="KW-1133">Transmembrane helix</keyword>
<comment type="function">
    <text evidence="14 15">Catalyzes the oxidation of protoporphyrinogen IX to protoporphyrin IX.</text>
</comment>
<dbReference type="InterPro" id="IPR005265">
    <property type="entry name" value="HemJ-like"/>
</dbReference>
<dbReference type="STRING" id="1458425.SRAA_2127"/>
<evidence type="ECO:0000256" key="7">
    <source>
        <dbReference type="ARBA" id="ARBA00022692"/>
    </source>
</evidence>
<dbReference type="Proteomes" id="UP000067461">
    <property type="component" value="Chromosome"/>
</dbReference>
<keyword evidence="11 14" id="KW-0408">Iron</keyword>
<evidence type="ECO:0000256" key="1">
    <source>
        <dbReference type="ARBA" id="ARBA00004651"/>
    </source>
</evidence>
<comment type="subunit">
    <text evidence="14">Homodimer.</text>
</comment>
<dbReference type="EMBL" id="AP014568">
    <property type="protein sequence ID" value="BAO81981.1"/>
    <property type="molecule type" value="Genomic_DNA"/>
</dbReference>
<comment type="cofactor">
    <cofactor evidence="14 15">
        <name>heme b</name>
        <dbReference type="ChEBI" id="CHEBI:60344"/>
    </cofactor>
    <text evidence="14 15">Binds 1 heme b (iron(II)-protoporphyrin IX) group per subunit.</text>
</comment>
<keyword evidence="7 14" id="KW-0812">Transmembrane</keyword>
<dbReference type="PANTHER" id="PTHR40255:SF1">
    <property type="entry name" value="PROTOPORPHYRINOGEN IX OXIDASE"/>
    <property type="match status" value="1"/>
</dbReference>
<evidence type="ECO:0000256" key="8">
    <source>
        <dbReference type="ARBA" id="ARBA00022723"/>
    </source>
</evidence>
<keyword evidence="8 14" id="KW-0479">Metal-binding</keyword>
<evidence type="ECO:0000256" key="11">
    <source>
        <dbReference type="ARBA" id="ARBA00023004"/>
    </source>
</evidence>
<dbReference type="AlphaFoldDB" id="A0A060NIN9"/>
<keyword evidence="17" id="KW-1185">Reference proteome</keyword>
<evidence type="ECO:0000256" key="12">
    <source>
        <dbReference type="ARBA" id="ARBA00023136"/>
    </source>
</evidence>
<evidence type="ECO:0000256" key="2">
    <source>
        <dbReference type="ARBA" id="ARBA00005073"/>
    </source>
</evidence>
<comment type="pathway">
    <text evidence="2 14 15">Porphyrin-containing compound metabolism; protoporphyrin-IX biosynthesis; protoporphyrin-IX from protoporphyrinogen-IX: step 1/1.</text>
</comment>
<feature type="binding site" description="axial binding residue" evidence="14">
    <location>
        <position position="101"/>
    </location>
    <ligand>
        <name>heme</name>
        <dbReference type="ChEBI" id="CHEBI:30413"/>
    </ligand>
    <ligandPart>
        <name>Fe</name>
        <dbReference type="ChEBI" id="CHEBI:18248"/>
    </ligandPart>
</feature>
<evidence type="ECO:0000256" key="13">
    <source>
        <dbReference type="ARBA" id="ARBA00048390"/>
    </source>
</evidence>
<feature type="transmembrane region" description="Helical" evidence="14">
    <location>
        <begin position="132"/>
        <end position="154"/>
    </location>
</feature>
<keyword evidence="10 14" id="KW-0560">Oxidoreductase</keyword>
<dbReference type="GO" id="GO:0005886">
    <property type="term" value="C:plasma membrane"/>
    <property type="evidence" value="ECO:0007669"/>
    <property type="project" value="UniProtKB-SubCell"/>
</dbReference>
<evidence type="ECO:0000256" key="15">
    <source>
        <dbReference type="PIRNR" id="PIRNR004638"/>
    </source>
</evidence>
<evidence type="ECO:0000256" key="5">
    <source>
        <dbReference type="ARBA" id="ARBA00022475"/>
    </source>
</evidence>
<gene>
    <name evidence="16" type="ORF">SRAA_2127</name>
</gene>
<dbReference type="KEGG" id="cbaa:SRAA_2127"/>
<dbReference type="HAMAP" id="MF_02239">
    <property type="entry name" value="HemJ"/>
    <property type="match status" value="1"/>
</dbReference>
<dbReference type="PANTHER" id="PTHR40255">
    <property type="entry name" value="UPF0093 MEMBRANE PROTEIN SLR1790"/>
    <property type="match status" value="1"/>
</dbReference>
<evidence type="ECO:0000256" key="9">
    <source>
        <dbReference type="ARBA" id="ARBA00022989"/>
    </source>
</evidence>
<proteinExistence type="inferred from homology"/>
<dbReference type="GO" id="GO:0070818">
    <property type="term" value="F:protoporphyrinogen oxidase activity"/>
    <property type="evidence" value="ECO:0007669"/>
    <property type="project" value="UniProtKB-UniRule"/>
</dbReference>
<evidence type="ECO:0000313" key="17">
    <source>
        <dbReference type="Proteomes" id="UP000067461"/>
    </source>
</evidence>
<sequence>MLLILSLAAPGYTSRMLWVKAFHIIFVASWFAGLFYLPRIYVNLALVPPGSEAERARLLLMARKLLRFMTLLAVPALGLGLWLWIGYGIGWGPGNGWMHAKLLVVVLLLAYHGHCAALLRDFELGRNRRSHVWYRWFNEAPVLLLVAAVLLVVLKPF</sequence>
<dbReference type="GO" id="GO:0046872">
    <property type="term" value="F:metal ion binding"/>
    <property type="evidence" value="ECO:0007669"/>
    <property type="project" value="UniProtKB-UniRule"/>
</dbReference>
<dbReference type="HOGENOM" id="CLU_125006_2_0_4"/>
<dbReference type="PIRSF" id="PIRSF004638">
    <property type="entry name" value="UCP004638"/>
    <property type="match status" value="1"/>
</dbReference>
<protein>
    <recommendedName>
        <fullName evidence="4 14">Protoporphyrinogen IX oxidase</fullName>
        <shortName evidence="14">PPO</shortName>
        <ecNumber evidence="14 15">1.3.99.-</ecNumber>
    </recommendedName>
</protein>
<evidence type="ECO:0000256" key="3">
    <source>
        <dbReference type="ARBA" id="ARBA00006501"/>
    </source>
</evidence>
<comment type="similarity">
    <text evidence="3 14 15">Belongs to the HemJ family.</text>
</comment>
<feature type="transmembrane region" description="Helical" evidence="14">
    <location>
        <begin position="97"/>
        <end position="120"/>
    </location>
</feature>
<evidence type="ECO:0000313" key="16">
    <source>
        <dbReference type="EMBL" id="BAO81981.1"/>
    </source>
</evidence>
<evidence type="ECO:0000256" key="14">
    <source>
        <dbReference type="HAMAP-Rule" id="MF_02239"/>
    </source>
</evidence>
<evidence type="ECO:0000256" key="6">
    <source>
        <dbReference type="ARBA" id="ARBA00022617"/>
    </source>
</evidence>
<feature type="transmembrane region" description="Helical" evidence="14">
    <location>
        <begin position="65"/>
        <end position="85"/>
    </location>
</feature>
<accession>A0A060NIN9</accession>
<keyword evidence="6 14" id="KW-0349">Heme</keyword>
<evidence type="ECO:0000256" key="4">
    <source>
        <dbReference type="ARBA" id="ARBA00017504"/>
    </source>
</evidence>
<feature type="binding site" description="axial binding residue" evidence="14">
    <location>
        <position position="23"/>
    </location>
    <ligand>
        <name>heme</name>
        <dbReference type="ChEBI" id="CHEBI:30413"/>
    </ligand>
    <ligandPart>
        <name>Fe</name>
        <dbReference type="ChEBI" id="CHEBI:18248"/>
    </ligandPart>
</feature>
<comment type="subcellular location">
    <subcellularLocation>
        <location evidence="1 14">Cell membrane</location>
        <topology evidence="1 14">Multi-pass membrane protein</topology>
    </subcellularLocation>
</comment>
<evidence type="ECO:0000256" key="10">
    <source>
        <dbReference type="ARBA" id="ARBA00023002"/>
    </source>
</evidence>
<dbReference type="UniPathway" id="UPA00251">
    <property type="reaction ID" value="UER00324"/>
</dbReference>
<name>A0A060NIN9_9BURK</name>
<organism evidence="16 17">
    <name type="scientific">Serpentinimonas raichei</name>
    <dbReference type="NCBI Taxonomy" id="1458425"/>
    <lineage>
        <taxon>Bacteria</taxon>
        <taxon>Pseudomonadati</taxon>
        <taxon>Pseudomonadota</taxon>
        <taxon>Betaproteobacteria</taxon>
        <taxon>Burkholderiales</taxon>
        <taxon>Comamonadaceae</taxon>
        <taxon>Serpentinimonas</taxon>
    </lineage>
</organism>
<keyword evidence="12 14" id="KW-0472">Membrane</keyword>
<dbReference type="EC" id="1.3.99.-" evidence="14 15"/>
<dbReference type="Pfam" id="PF03653">
    <property type="entry name" value="UPF0093"/>
    <property type="match status" value="1"/>
</dbReference>
<keyword evidence="5 14" id="KW-1003">Cell membrane</keyword>
<reference evidence="16 17" key="1">
    <citation type="journal article" date="2014" name="Nat. Commun.">
        <title>Physiological and genomic features of highly alkaliphilic hydrogen-utilizing Betaproteobacteria from a continental serpentinizing site.</title>
        <authorList>
            <person name="Suzuki S."/>
            <person name="Kuenen J.G."/>
            <person name="Schipper K."/>
            <person name="van der Velde S."/>
            <person name="Ishii S."/>
            <person name="Wu A."/>
            <person name="Sorokin D.Y."/>
            <person name="Tenney A."/>
            <person name="Meng X.Y."/>
            <person name="Morrill P.L."/>
            <person name="Kamagata Y."/>
            <person name="Muyzer G."/>
            <person name="Nealson K.H."/>
        </authorList>
    </citation>
    <scope>NUCLEOTIDE SEQUENCE [LARGE SCALE GENOMIC DNA]</scope>
    <source>
        <strain evidence="16 17">A1</strain>
    </source>
</reference>